<dbReference type="AlphaFoldDB" id="S9UPG9"/>
<proteinExistence type="predicted"/>
<feature type="region of interest" description="Disordered" evidence="1">
    <location>
        <begin position="1101"/>
        <end position="1121"/>
    </location>
</feature>
<dbReference type="Proteomes" id="UP000015354">
    <property type="component" value="Unassembled WGS sequence"/>
</dbReference>
<feature type="compositionally biased region" description="Polar residues" evidence="1">
    <location>
        <begin position="112"/>
        <end position="123"/>
    </location>
</feature>
<dbReference type="EMBL" id="ATMH01003882">
    <property type="protein sequence ID" value="EPY30808.1"/>
    <property type="molecule type" value="Genomic_DNA"/>
</dbReference>
<dbReference type="OrthoDB" id="275602at2759"/>
<name>S9UPG9_9TRYP</name>
<dbReference type="InterPro" id="IPR038156">
    <property type="entry name" value="PCS_N_sf"/>
</dbReference>
<comment type="caution">
    <text evidence="2">The sequence shown here is derived from an EMBL/GenBank/DDBJ whole genome shotgun (WGS) entry which is preliminary data.</text>
</comment>
<evidence type="ECO:0000313" key="2">
    <source>
        <dbReference type="EMBL" id="EPY30808.1"/>
    </source>
</evidence>
<gene>
    <name evidence="2" type="ORF">STCU_03882</name>
</gene>
<protein>
    <submittedName>
        <fullName evidence="2">Uncharacterized protein</fullName>
    </submittedName>
</protein>
<evidence type="ECO:0000256" key="1">
    <source>
        <dbReference type="SAM" id="MobiDB-lite"/>
    </source>
</evidence>
<reference evidence="2 3" key="1">
    <citation type="journal article" date="2013" name="PLoS ONE">
        <title>Predicting the Proteins of Angomonas deanei, Strigomonas culicis and Their Respective Endosymbionts Reveals New Aspects of the Trypanosomatidae Family.</title>
        <authorList>
            <person name="Motta M.C."/>
            <person name="Martins A.C."/>
            <person name="de Souza S.S."/>
            <person name="Catta-Preta C.M."/>
            <person name="Silva R."/>
            <person name="Klein C.C."/>
            <person name="de Almeida L.G."/>
            <person name="de Lima Cunha O."/>
            <person name="Ciapina L.P."/>
            <person name="Brocchi M."/>
            <person name="Colabardini A.C."/>
            <person name="de Araujo Lima B."/>
            <person name="Machado C.R."/>
            <person name="de Almeida Soares C.M."/>
            <person name="Probst C.M."/>
            <person name="de Menezes C.B."/>
            <person name="Thompson C.E."/>
            <person name="Bartholomeu D.C."/>
            <person name="Gradia D.F."/>
            <person name="Pavoni D.P."/>
            <person name="Grisard E.C."/>
            <person name="Fantinatti-Garboggini F."/>
            <person name="Marchini F.K."/>
            <person name="Rodrigues-Luiz G.F."/>
            <person name="Wagner G."/>
            <person name="Goldman G.H."/>
            <person name="Fietto J.L."/>
            <person name="Elias M.C."/>
            <person name="Goldman M.H."/>
            <person name="Sagot M.F."/>
            <person name="Pereira M."/>
            <person name="Stoco P.H."/>
            <person name="de Mendonca-Neto R.P."/>
            <person name="Teixeira S.M."/>
            <person name="Maciel T.E."/>
            <person name="de Oliveira Mendes T.A."/>
            <person name="Urmenyi T.P."/>
            <person name="de Souza W."/>
            <person name="Schenkman S."/>
            <person name="de Vasconcelos A.T."/>
        </authorList>
    </citation>
    <scope>NUCLEOTIDE SEQUENCE [LARGE SCALE GENOMIC DNA]</scope>
</reference>
<dbReference type="Gene3D" id="3.90.70.30">
    <property type="entry name" value="Phytochelatin synthase, N-terminal domain"/>
    <property type="match status" value="1"/>
</dbReference>
<dbReference type="SUPFAM" id="SSF54001">
    <property type="entry name" value="Cysteine proteinases"/>
    <property type="match status" value="2"/>
</dbReference>
<evidence type="ECO:0000313" key="3">
    <source>
        <dbReference type="Proteomes" id="UP000015354"/>
    </source>
</evidence>
<sequence>MGSGPSVAVQEHFQRWEVALSQLEGIASANQKALEQDRLFGGAAEGRGVPAEEAPAPNSMRRPSSLISFTNNNANNAAAESVGASSSSIGQHRNRSRPTSPEARQLEVRQPFESTRGSTNAGSTAPPRHTRQQVLETKKVRQDLFASYVPKNPEKLTDFMPCSHFGATAVALSYLLGGKKDASDRRQRVTVEDIFFAAQVPLHMLHTGPPHLPVMADIVKEFLDVDNRFKDEYILDEVHFDVSPTVGQVELGPNEVGDRQTRMQLPEFCRSITRDCEEESHVIRVVNYDPYVLEQEMRVDAYEDDEDLSSALATSVLGNPRHQERVYSPHNDGAYAVIVDVRNAVQLMVTIAEGVVNDSLHVKLTEVSAASLFRAMMTAEEGHRARGFLRIAKKSSSGTGFMDDVSAFWTPELCSGKVLGTLRDGTHASAISHHISPHIVGVAWAMHLLAGTRENTHGYGNGLPVSDIIRTMHLPSEVFMNGILPLDQVYEYAKEYVHRRSKPITISLYPVLTKISREDAVPTISVFDLESILLDVRNANDDNESPSHVMLIMYNACVAHNVLYIAEEPQWCVLAGYDQETQTALLIDAHPKTFSRTWTCSLERLHKAMTGTGYMIFSKLPAEGAGKSASTAEHCVGAPSNMAPMVQSRLLLLQQQSRMGPLWETQTLVKTFTFPTLPVMPTIVAMVGSILLGKTITFDDVIHLLPYELSALIIRFFTLESMHVCLSKFLFYSGVADAIQVESFHGEKDASGKVRLPLSKFEELVGAAAGDKDKVLVVLYKASHLQVHGAHHPFGSLGIVTKYDSGKHSVTVTDCNPNSYLRTWSVPLQNLHEAITDEETEEKHRTLGCLLVSRGPRTQHNFKPENSRHFHLELIPIQNVFHVSPSPHFQGMSFAFAQMGEFYSPEEIFYEAYLKTMDDQRRRGSQAFAWRDVDVSLSVINKSIDAAFMAQVCTKFLESRWQTQRSAGPMGDQREEMRTVVERLDDIDVDDELKQLLRAATASSDTVLLLNYDILKAHHLSNMGRSVALVKSFDEDKGLVELWDAEYAVFGLSFTVTLPQLIEMGDLENEGHSPYGFVRFSRSKAPTKKLGLMRAPASLEEEEAELEDAQGSRGINFRVES</sequence>
<feature type="compositionally biased region" description="Polar residues" evidence="1">
    <location>
        <begin position="61"/>
        <end position="70"/>
    </location>
</feature>
<dbReference type="InterPro" id="IPR038765">
    <property type="entry name" value="Papain-like_cys_pep_sf"/>
</dbReference>
<organism evidence="2 3">
    <name type="scientific">Strigomonas culicis</name>
    <dbReference type="NCBI Taxonomy" id="28005"/>
    <lineage>
        <taxon>Eukaryota</taxon>
        <taxon>Discoba</taxon>
        <taxon>Euglenozoa</taxon>
        <taxon>Kinetoplastea</taxon>
        <taxon>Metakinetoplastina</taxon>
        <taxon>Trypanosomatida</taxon>
        <taxon>Trypanosomatidae</taxon>
        <taxon>Strigomonadinae</taxon>
        <taxon>Strigomonas</taxon>
    </lineage>
</organism>
<keyword evidence="3" id="KW-1185">Reference proteome</keyword>
<feature type="region of interest" description="Disordered" evidence="1">
    <location>
        <begin position="46"/>
        <end position="137"/>
    </location>
</feature>
<accession>S9UPG9</accession>
<feature type="compositionally biased region" description="Low complexity" evidence="1">
    <location>
        <begin position="71"/>
        <end position="88"/>
    </location>
</feature>